<dbReference type="AlphaFoldDB" id="A0A1E3L761"/>
<evidence type="ECO:0000256" key="3">
    <source>
        <dbReference type="SAM" id="SignalP"/>
    </source>
</evidence>
<dbReference type="RefSeq" id="WP_069326448.1">
    <property type="nucleotide sequence ID" value="NZ_MDER01000030.1"/>
</dbReference>
<evidence type="ECO:0000256" key="2">
    <source>
        <dbReference type="SAM" id="Coils"/>
    </source>
</evidence>
<accession>A0A1E3L761</accession>
<sequence>MNIKKWEVTATALLLSTVILAGCSSSEAVQDMNVTVRVSQAQTGMIGQGEIYTGTVTPSATVNIMPKISGKVSAISVDIGTEVKKGQVLFKLEDDDLRNNLKIAQSNVEAAAAGVTTAKDSRESGMVSANSGVVSSKGGVISSKSAIDQATGGMNQAQAGVNQAQTALKQAQTAISTATNTIRQTQENVTNAQKTASRTQSLFNSGLATQAELEQVNAAVITAQTAYQNALNTKANAEEQLVGAQNALGTAQKGLYTAQSAYQNATSSYENANSGYSNAQRQLDVAQSTAGISASEQKVAQARLNVNIAQDNLKNAVVTSPINGIITTKNAETGEMVAPSAPSLVIANLSTVNMLIYVPADQINNIQAGDRVQVRVNSSNILTTGKVKNINSIDSSGNGYPVQVAVSNADNKLKPGMLADVSFIGKDAKEGIIVPTKAIQKDGKTSYVYVAVNNKAIRKEVKVGSEMGSQTLITSGLKDGDKVIQNNIALLSDQSTVTVSTD</sequence>
<evidence type="ECO:0000313" key="6">
    <source>
        <dbReference type="EMBL" id="ODP29513.1"/>
    </source>
</evidence>
<dbReference type="Gene3D" id="1.20.120.330">
    <property type="entry name" value="Nucleotidyltransferases domain 2"/>
    <property type="match status" value="1"/>
</dbReference>
<dbReference type="EMBL" id="MDER01000030">
    <property type="protein sequence ID" value="ODP29513.1"/>
    <property type="molecule type" value="Genomic_DNA"/>
</dbReference>
<feature type="domain" description="YknX-like C-terminal permuted SH3-like" evidence="5">
    <location>
        <begin position="432"/>
        <end position="499"/>
    </location>
</feature>
<evidence type="ECO:0000259" key="5">
    <source>
        <dbReference type="Pfam" id="PF25989"/>
    </source>
</evidence>
<feature type="domain" description="CusB-like beta-barrel" evidence="4">
    <location>
        <begin position="356"/>
        <end position="425"/>
    </location>
</feature>
<gene>
    <name evidence="6" type="ORF">PTI45_00996</name>
</gene>
<dbReference type="Proteomes" id="UP000094578">
    <property type="component" value="Unassembled WGS sequence"/>
</dbReference>
<dbReference type="InterPro" id="IPR006143">
    <property type="entry name" value="RND_pump_MFP"/>
</dbReference>
<feature type="coiled-coil region" evidence="2">
    <location>
        <begin position="154"/>
        <end position="195"/>
    </location>
</feature>
<keyword evidence="3" id="KW-0732">Signal</keyword>
<dbReference type="InterPro" id="IPR058637">
    <property type="entry name" value="YknX-like_C"/>
</dbReference>
<proteinExistence type="inferred from homology"/>
<dbReference type="GO" id="GO:0015562">
    <property type="term" value="F:efflux transmembrane transporter activity"/>
    <property type="evidence" value="ECO:0007669"/>
    <property type="project" value="TreeGrafter"/>
</dbReference>
<organism evidence="6 7">
    <name type="scientific">Paenibacillus nuruki</name>
    <dbReference type="NCBI Taxonomy" id="1886670"/>
    <lineage>
        <taxon>Bacteria</taxon>
        <taxon>Bacillati</taxon>
        <taxon>Bacillota</taxon>
        <taxon>Bacilli</taxon>
        <taxon>Bacillales</taxon>
        <taxon>Paenibacillaceae</taxon>
        <taxon>Paenibacillus</taxon>
    </lineage>
</organism>
<dbReference type="STRING" id="1886670.PTI45_00996"/>
<feature type="chain" id="PRO_5038443777" evidence="3">
    <location>
        <begin position="22"/>
        <end position="502"/>
    </location>
</feature>
<dbReference type="GO" id="GO:1990281">
    <property type="term" value="C:efflux pump complex"/>
    <property type="evidence" value="ECO:0007669"/>
    <property type="project" value="TreeGrafter"/>
</dbReference>
<protein>
    <submittedName>
        <fullName evidence="6">Membrane fusion protein MtrC</fullName>
    </submittedName>
</protein>
<comment type="caution">
    <text evidence="6">The sequence shown here is derived from an EMBL/GenBank/DDBJ whole genome shotgun (WGS) entry which is preliminary data.</text>
</comment>
<comment type="similarity">
    <text evidence="1">Belongs to the membrane fusion protein (MFP) (TC 8.A.1) family.</text>
</comment>
<dbReference type="Pfam" id="PF25989">
    <property type="entry name" value="YknX_C"/>
    <property type="match status" value="1"/>
</dbReference>
<dbReference type="NCBIfam" id="TIGR01730">
    <property type="entry name" value="RND_mfp"/>
    <property type="match status" value="1"/>
</dbReference>
<dbReference type="PROSITE" id="PS51257">
    <property type="entry name" value="PROKAR_LIPOPROTEIN"/>
    <property type="match status" value="1"/>
</dbReference>
<dbReference type="Gene3D" id="1.10.287.470">
    <property type="entry name" value="Helix hairpin bin"/>
    <property type="match status" value="1"/>
</dbReference>
<dbReference type="PANTHER" id="PTHR30469:SF33">
    <property type="entry name" value="SLR1207 PROTEIN"/>
    <property type="match status" value="1"/>
</dbReference>
<dbReference type="PANTHER" id="PTHR30469">
    <property type="entry name" value="MULTIDRUG RESISTANCE PROTEIN MDTA"/>
    <property type="match status" value="1"/>
</dbReference>
<evidence type="ECO:0000313" key="7">
    <source>
        <dbReference type="Proteomes" id="UP000094578"/>
    </source>
</evidence>
<dbReference type="PATRIC" id="fig|1886670.3.peg.1018"/>
<feature type="coiled-coil region" evidence="2">
    <location>
        <begin position="220"/>
        <end position="247"/>
    </location>
</feature>
<dbReference type="SUPFAM" id="SSF111369">
    <property type="entry name" value="HlyD-like secretion proteins"/>
    <property type="match status" value="2"/>
</dbReference>
<evidence type="ECO:0000256" key="1">
    <source>
        <dbReference type="ARBA" id="ARBA00009477"/>
    </source>
</evidence>
<evidence type="ECO:0000259" key="4">
    <source>
        <dbReference type="Pfam" id="PF25954"/>
    </source>
</evidence>
<dbReference type="Gene3D" id="2.40.50.100">
    <property type="match status" value="1"/>
</dbReference>
<name>A0A1E3L761_9BACL</name>
<dbReference type="Pfam" id="PF25954">
    <property type="entry name" value="Beta-barrel_RND_2"/>
    <property type="match status" value="1"/>
</dbReference>
<dbReference type="Gene3D" id="2.40.420.20">
    <property type="match status" value="1"/>
</dbReference>
<keyword evidence="2" id="KW-0175">Coiled coil</keyword>
<reference evidence="6 7" key="1">
    <citation type="submission" date="2016-08" db="EMBL/GenBank/DDBJ databases">
        <title>Genome sequencing of Paenibacillus sp. TI45-13ar, isolated from Korean traditional nuruk.</title>
        <authorList>
            <person name="Kim S.-J."/>
        </authorList>
    </citation>
    <scope>NUCLEOTIDE SEQUENCE [LARGE SCALE GENOMIC DNA]</scope>
    <source>
        <strain evidence="6 7">TI45-13ar</strain>
    </source>
</reference>
<dbReference type="InterPro" id="IPR058792">
    <property type="entry name" value="Beta-barrel_RND_2"/>
</dbReference>
<dbReference type="Gene3D" id="2.40.30.170">
    <property type="match status" value="1"/>
</dbReference>
<keyword evidence="7" id="KW-1185">Reference proteome</keyword>
<feature type="signal peptide" evidence="3">
    <location>
        <begin position="1"/>
        <end position="21"/>
    </location>
</feature>